<feature type="domain" description="D-isomer specific 2-hydroxyacid dehydrogenase NAD-binding" evidence="6">
    <location>
        <begin position="120"/>
        <end position="299"/>
    </location>
</feature>
<comment type="similarity">
    <text evidence="1 4">Belongs to the D-isomer specific 2-hydroxyacid dehydrogenase family.</text>
</comment>
<dbReference type="PANTHER" id="PTHR43761">
    <property type="entry name" value="D-ISOMER SPECIFIC 2-HYDROXYACID DEHYDROGENASE FAMILY PROTEIN (AFU_ORTHOLOGUE AFUA_1G13630)"/>
    <property type="match status" value="1"/>
</dbReference>
<protein>
    <submittedName>
        <fullName evidence="7">D-2-hydroxyacid dehydrogenase</fullName>
    </submittedName>
</protein>
<dbReference type="PANTHER" id="PTHR43761:SF1">
    <property type="entry name" value="D-ISOMER SPECIFIC 2-HYDROXYACID DEHYDROGENASE CATALYTIC DOMAIN-CONTAINING PROTEIN-RELATED"/>
    <property type="match status" value="1"/>
</dbReference>
<dbReference type="CDD" id="cd12162">
    <property type="entry name" value="2-Hacid_dh_4"/>
    <property type="match status" value="1"/>
</dbReference>
<dbReference type="InterPro" id="IPR006139">
    <property type="entry name" value="D-isomer_2_OHA_DH_cat_dom"/>
</dbReference>
<sequence>MLPLFNPDKSDKIMNIVVLDGYTLNPGDLNWSALEALGSLSVYDRTAPQEVVERAGEADAVIVNKQKLSAETLEMLPNLKYIGVSATGVNNVDLDAAKSRGIRVTNVGGYSTFSVAQHTFGLILALANHLELHGQSVQRGEWVSAKDWCYKLTPLVELNGKTLGLVGLGAIGEAVAHIGRSFGMRVVAYRRNAAKGFPDGIEPVSLEELFATSDVVSLHCPLTPETQGLVNENTLALMKESAYLINTGRGPLIVEEALANALREGKIAGAGLDVLSEEPPRADNPLLKAPNCIITPHIAWSTFEARTRLMKTVAENLEHFIAGNPRNIVV</sequence>
<dbReference type="PROSITE" id="PS00670">
    <property type="entry name" value="D_2_HYDROXYACID_DH_2"/>
    <property type="match status" value="1"/>
</dbReference>
<evidence type="ECO:0000256" key="4">
    <source>
        <dbReference type="RuleBase" id="RU003719"/>
    </source>
</evidence>
<dbReference type="PROSITE" id="PS00671">
    <property type="entry name" value="D_2_HYDROXYACID_DH_3"/>
    <property type="match status" value="1"/>
</dbReference>
<evidence type="ECO:0000256" key="2">
    <source>
        <dbReference type="ARBA" id="ARBA00023002"/>
    </source>
</evidence>
<organism evidence="7 8">
    <name type="scientific">Ravibacter arvi</name>
    <dbReference type="NCBI Taxonomy" id="2051041"/>
    <lineage>
        <taxon>Bacteria</taxon>
        <taxon>Pseudomonadati</taxon>
        <taxon>Bacteroidota</taxon>
        <taxon>Cytophagia</taxon>
        <taxon>Cytophagales</taxon>
        <taxon>Spirosomataceae</taxon>
        <taxon>Ravibacter</taxon>
    </lineage>
</organism>
<dbReference type="EMBL" id="BAABEY010000030">
    <property type="protein sequence ID" value="GAA4443887.1"/>
    <property type="molecule type" value="Genomic_DNA"/>
</dbReference>
<evidence type="ECO:0000313" key="7">
    <source>
        <dbReference type="EMBL" id="GAA4443887.1"/>
    </source>
</evidence>
<dbReference type="Gene3D" id="3.40.50.720">
    <property type="entry name" value="NAD(P)-binding Rossmann-like Domain"/>
    <property type="match status" value="2"/>
</dbReference>
<dbReference type="Pfam" id="PF00389">
    <property type="entry name" value="2-Hacid_dh"/>
    <property type="match status" value="1"/>
</dbReference>
<dbReference type="InterPro" id="IPR050418">
    <property type="entry name" value="D-iso_2-hydroxyacid_DH_PdxB"/>
</dbReference>
<evidence type="ECO:0000259" key="5">
    <source>
        <dbReference type="Pfam" id="PF00389"/>
    </source>
</evidence>
<dbReference type="InterPro" id="IPR029753">
    <property type="entry name" value="D-isomer_DH_CS"/>
</dbReference>
<dbReference type="SUPFAM" id="SSF51735">
    <property type="entry name" value="NAD(P)-binding Rossmann-fold domains"/>
    <property type="match status" value="1"/>
</dbReference>
<evidence type="ECO:0000313" key="8">
    <source>
        <dbReference type="Proteomes" id="UP001501508"/>
    </source>
</evidence>
<comment type="caution">
    <text evidence="7">The sequence shown here is derived from an EMBL/GenBank/DDBJ whole genome shotgun (WGS) entry which is preliminary data.</text>
</comment>
<keyword evidence="2 4" id="KW-0560">Oxidoreductase</keyword>
<evidence type="ECO:0000256" key="1">
    <source>
        <dbReference type="ARBA" id="ARBA00005854"/>
    </source>
</evidence>
<name>A0ABP8M5N2_9BACT</name>
<reference evidence="8" key="1">
    <citation type="journal article" date="2019" name="Int. J. Syst. Evol. Microbiol.">
        <title>The Global Catalogue of Microorganisms (GCM) 10K type strain sequencing project: providing services to taxonomists for standard genome sequencing and annotation.</title>
        <authorList>
            <consortium name="The Broad Institute Genomics Platform"/>
            <consortium name="The Broad Institute Genome Sequencing Center for Infectious Disease"/>
            <person name="Wu L."/>
            <person name="Ma J."/>
        </authorList>
    </citation>
    <scope>NUCLEOTIDE SEQUENCE [LARGE SCALE GENOMIC DNA]</scope>
    <source>
        <strain evidence="8">JCM 31920</strain>
    </source>
</reference>
<dbReference type="Proteomes" id="UP001501508">
    <property type="component" value="Unassembled WGS sequence"/>
</dbReference>
<keyword evidence="3" id="KW-0520">NAD</keyword>
<evidence type="ECO:0000256" key="3">
    <source>
        <dbReference type="ARBA" id="ARBA00023027"/>
    </source>
</evidence>
<dbReference type="InterPro" id="IPR036291">
    <property type="entry name" value="NAD(P)-bd_dom_sf"/>
</dbReference>
<proteinExistence type="inferred from homology"/>
<feature type="domain" description="D-isomer specific 2-hydroxyacid dehydrogenase catalytic" evidence="5">
    <location>
        <begin position="34"/>
        <end position="329"/>
    </location>
</feature>
<dbReference type="Pfam" id="PF02826">
    <property type="entry name" value="2-Hacid_dh_C"/>
    <property type="match status" value="1"/>
</dbReference>
<dbReference type="InterPro" id="IPR006140">
    <property type="entry name" value="D-isomer_DH_NAD-bd"/>
</dbReference>
<accession>A0ABP8M5N2</accession>
<gene>
    <name evidence="7" type="ORF">GCM10023091_33220</name>
</gene>
<dbReference type="SUPFAM" id="SSF52283">
    <property type="entry name" value="Formate/glycerate dehydrogenase catalytic domain-like"/>
    <property type="match status" value="1"/>
</dbReference>
<keyword evidence="8" id="KW-1185">Reference proteome</keyword>
<evidence type="ECO:0000259" key="6">
    <source>
        <dbReference type="Pfam" id="PF02826"/>
    </source>
</evidence>